<dbReference type="Proteomes" id="UP000006729">
    <property type="component" value="Chromosome 5"/>
</dbReference>
<dbReference type="InParanoid" id="A0A3N7F6X8"/>
<evidence type="ECO:0000313" key="2">
    <source>
        <dbReference type="Proteomes" id="UP000006729"/>
    </source>
</evidence>
<accession>A0A3N7F6X8</accession>
<evidence type="ECO:0000313" key="1">
    <source>
        <dbReference type="EMBL" id="RQO90980.1"/>
    </source>
</evidence>
<dbReference type="EMBL" id="CM009294">
    <property type="protein sequence ID" value="RQO90979.1"/>
    <property type="molecule type" value="Genomic_DNA"/>
</dbReference>
<name>A0A3N7F6X8_POPTR</name>
<reference evidence="1 2" key="1">
    <citation type="journal article" date="2006" name="Science">
        <title>The genome of black cottonwood, Populus trichocarpa (Torr. &amp; Gray).</title>
        <authorList>
            <person name="Tuskan G.A."/>
            <person name="Difazio S."/>
            <person name="Jansson S."/>
            <person name="Bohlmann J."/>
            <person name="Grigoriev I."/>
            <person name="Hellsten U."/>
            <person name="Putnam N."/>
            <person name="Ralph S."/>
            <person name="Rombauts S."/>
            <person name="Salamov A."/>
            <person name="Schein J."/>
            <person name="Sterck L."/>
            <person name="Aerts A."/>
            <person name="Bhalerao R.R."/>
            <person name="Bhalerao R.P."/>
            <person name="Blaudez D."/>
            <person name="Boerjan W."/>
            <person name="Brun A."/>
            <person name="Brunner A."/>
            <person name="Busov V."/>
            <person name="Campbell M."/>
            <person name="Carlson J."/>
            <person name="Chalot M."/>
            <person name="Chapman J."/>
            <person name="Chen G.L."/>
            <person name="Cooper D."/>
            <person name="Coutinho P.M."/>
            <person name="Couturier J."/>
            <person name="Covert S."/>
            <person name="Cronk Q."/>
            <person name="Cunningham R."/>
            <person name="Davis J."/>
            <person name="Degroeve S."/>
            <person name="Dejardin A."/>
            <person name="Depamphilis C."/>
            <person name="Detter J."/>
            <person name="Dirks B."/>
            <person name="Dubchak I."/>
            <person name="Duplessis S."/>
            <person name="Ehlting J."/>
            <person name="Ellis B."/>
            <person name="Gendler K."/>
            <person name="Goodstein D."/>
            <person name="Gribskov M."/>
            <person name="Grimwood J."/>
            <person name="Groover A."/>
            <person name="Gunter L."/>
            <person name="Hamberger B."/>
            <person name="Heinze B."/>
            <person name="Helariutta Y."/>
            <person name="Henrissat B."/>
            <person name="Holligan D."/>
            <person name="Holt R."/>
            <person name="Huang W."/>
            <person name="Islam-Faridi N."/>
            <person name="Jones S."/>
            <person name="Jones-Rhoades M."/>
            <person name="Jorgensen R."/>
            <person name="Joshi C."/>
            <person name="Kangasjarvi J."/>
            <person name="Karlsson J."/>
            <person name="Kelleher C."/>
            <person name="Kirkpatrick R."/>
            <person name="Kirst M."/>
            <person name="Kohler A."/>
            <person name="Kalluri U."/>
            <person name="Larimer F."/>
            <person name="Leebens-Mack J."/>
            <person name="Leple J.C."/>
            <person name="Locascio P."/>
            <person name="Lou Y."/>
            <person name="Lucas S."/>
            <person name="Martin F."/>
            <person name="Montanini B."/>
            <person name="Napoli C."/>
            <person name="Nelson D.R."/>
            <person name="Nelson C."/>
            <person name="Nieminen K."/>
            <person name="Nilsson O."/>
            <person name="Pereda V."/>
            <person name="Peter G."/>
            <person name="Philippe R."/>
            <person name="Pilate G."/>
            <person name="Poliakov A."/>
            <person name="Razumovskaya J."/>
            <person name="Richardson P."/>
            <person name="Rinaldi C."/>
            <person name="Ritland K."/>
            <person name="Rouze P."/>
            <person name="Ryaboy D."/>
            <person name="Schmutz J."/>
            <person name="Schrader J."/>
            <person name="Segerman B."/>
            <person name="Shin H."/>
            <person name="Siddiqui A."/>
            <person name="Sterky F."/>
            <person name="Terry A."/>
            <person name="Tsai C.J."/>
            <person name="Uberbacher E."/>
            <person name="Unneberg P."/>
            <person name="Vahala J."/>
            <person name="Wall K."/>
            <person name="Wessler S."/>
            <person name="Yang G."/>
            <person name="Yin T."/>
            <person name="Douglas C."/>
            <person name="Marra M."/>
            <person name="Sandberg G."/>
            <person name="Van de Peer Y."/>
            <person name="Rokhsar D."/>
        </authorList>
    </citation>
    <scope>NUCLEOTIDE SEQUENCE [LARGE SCALE GENOMIC DNA]</scope>
    <source>
        <strain evidence="2">cv. Nisqually</strain>
        <strain evidence="1">Nisqually-1</strain>
    </source>
</reference>
<dbReference type="Gramene" id="Potri.005G232450.2.v4.1">
    <property type="protein sequence ID" value="Potri.005G232450.2.v4.1"/>
    <property type="gene ID" value="Potri.005G232450.v4.1"/>
</dbReference>
<dbReference type="Gramene" id="Potri.005G232450.1.v4.1">
    <property type="protein sequence ID" value="Potri.005G232450.1.v4.1"/>
    <property type="gene ID" value="Potri.005G232450.v4.1"/>
</dbReference>
<sequence length="67" mass="7682">MKCFLESKRMPLCPYFLTASIGHPLEWTEITGNQVENSWRIDGQRAQKLYFFPHQKNAHAVAGSCTP</sequence>
<dbReference type="EMBL" id="CM009294">
    <property type="protein sequence ID" value="RQO90980.1"/>
    <property type="molecule type" value="Genomic_DNA"/>
</dbReference>
<organism evidence="1 2">
    <name type="scientific">Populus trichocarpa</name>
    <name type="common">Western balsam poplar</name>
    <name type="synonym">Populus balsamifera subsp. trichocarpa</name>
    <dbReference type="NCBI Taxonomy" id="3694"/>
    <lineage>
        <taxon>Eukaryota</taxon>
        <taxon>Viridiplantae</taxon>
        <taxon>Streptophyta</taxon>
        <taxon>Embryophyta</taxon>
        <taxon>Tracheophyta</taxon>
        <taxon>Spermatophyta</taxon>
        <taxon>Magnoliopsida</taxon>
        <taxon>eudicotyledons</taxon>
        <taxon>Gunneridae</taxon>
        <taxon>Pentapetalae</taxon>
        <taxon>rosids</taxon>
        <taxon>fabids</taxon>
        <taxon>Malpighiales</taxon>
        <taxon>Salicaceae</taxon>
        <taxon>Saliceae</taxon>
        <taxon>Populus</taxon>
    </lineage>
</organism>
<proteinExistence type="predicted"/>
<reference evidence="1" key="2">
    <citation type="submission" date="2017-07" db="EMBL/GenBank/DDBJ databases">
        <title>WGS assembly of Populus trichocarpa.</title>
        <authorList>
            <person name="Tuskan G."/>
            <person name="Difazio S."/>
            <person name="Jansson S."/>
            <person name="Bohlmann J."/>
            <person name="Grigoriev I."/>
            <person name="Hellsten U."/>
            <person name="Putnam N."/>
            <person name="Ralph S."/>
            <person name="Rombauts S."/>
            <person name="Salamov A."/>
            <person name="Schein J."/>
            <person name="Sterck L."/>
            <person name="Aerts A."/>
            <person name="Bhalerao R."/>
            <person name="Bhalerao R."/>
            <person name="Blaudez D."/>
            <person name="Boerjan W."/>
            <person name="Brun A."/>
            <person name="Brunner A."/>
            <person name="Busov V."/>
            <person name="Campbell M."/>
            <person name="Carlson J."/>
            <person name="Chalot M."/>
            <person name="Chapman J."/>
            <person name="Chen G."/>
            <person name="Cooper D."/>
            <person name="Coutinho P."/>
            <person name="Couturier J."/>
            <person name="Covert S."/>
            <person name="Cronk Q."/>
            <person name="Cunningham R."/>
            <person name="Davis J."/>
            <person name="Degroeve S."/>
            <person name="Dejardin A."/>
            <person name="Depamphilis C."/>
            <person name="Detter J."/>
            <person name="Dirks B."/>
            <person name="Dubchak I."/>
            <person name="Duplessis S."/>
            <person name="Ehlting J."/>
            <person name="Ellis B."/>
            <person name="Gendler K."/>
            <person name="Goodstein D."/>
            <person name="Gribskov M."/>
            <person name="Grimwood J."/>
            <person name="Groover A."/>
            <person name="Gunter L."/>
            <person name="Hamberger B."/>
            <person name="Heinze B."/>
            <person name="Helariutta Y."/>
            <person name="Henrissat B."/>
            <person name="Holligan D."/>
            <person name="Holt R."/>
            <person name="Huang W."/>
            <person name="Islam-Faridi N."/>
            <person name="Jones S."/>
            <person name="Jones-Rhoades M."/>
            <person name="Jorgensen R."/>
            <person name="Joshi C."/>
            <person name="Kangasjarvi J."/>
            <person name="Karlsson J."/>
            <person name="Kelleher C."/>
            <person name="Kirkpatrick R."/>
            <person name="Kirst M."/>
            <person name="Kohler A."/>
            <person name="Kalluri U."/>
            <person name="Larimer F."/>
            <person name="Leebens-Mack J."/>
            <person name="Leple J."/>
            <person name="Locascio P."/>
            <person name="Lou Y."/>
            <person name="Lucas S."/>
            <person name="Martin F."/>
            <person name="Montanini B."/>
            <person name="Napoli C."/>
            <person name="Nelson D."/>
            <person name="Nelson C."/>
            <person name="Nieminen K."/>
            <person name="Nilsson O."/>
            <person name="Pereda V."/>
            <person name="Peter G."/>
            <person name="Philippe R."/>
            <person name="Pilate G."/>
            <person name="Poliakov A."/>
            <person name="Razumovskaya J."/>
            <person name="Richardson P."/>
            <person name="Rinaldi C."/>
            <person name="Ritland K."/>
            <person name="Rouze P."/>
            <person name="Ryaboy D."/>
            <person name="Schmutz J."/>
            <person name="Schrader J."/>
            <person name="Segerman B."/>
            <person name="Shin H."/>
            <person name="Siddiqui A."/>
            <person name="Sterky F."/>
            <person name="Terry A."/>
            <person name="Tsai C."/>
            <person name="Uberbacher E."/>
            <person name="Unneberg P."/>
            <person name="Vahala J."/>
            <person name="Wall K."/>
            <person name="Wessler S."/>
            <person name="Yang G."/>
            <person name="Yin T."/>
            <person name="Douglas C."/>
            <person name="Marra M."/>
            <person name="Sandberg G."/>
            <person name="Van De Peer Y."/>
            <person name="Rokhsar D."/>
        </authorList>
    </citation>
    <scope>NUCLEOTIDE SEQUENCE</scope>
    <source>
        <strain evidence="1">Nisqually-1</strain>
    </source>
</reference>
<dbReference type="AlphaFoldDB" id="A0A3N7F6X8"/>
<dbReference type="Gramene" id="Potri.005G232450.3.v4.1">
    <property type="protein sequence ID" value="Potri.005G232450.3.v4.1"/>
    <property type="gene ID" value="Potri.005G232450.v4.1"/>
</dbReference>
<keyword evidence="2" id="KW-1185">Reference proteome</keyword>
<dbReference type="EMBL" id="CM009294">
    <property type="protein sequence ID" value="RQO90978.1"/>
    <property type="molecule type" value="Genomic_DNA"/>
</dbReference>
<protein>
    <submittedName>
        <fullName evidence="1">Uncharacterized protein</fullName>
    </submittedName>
</protein>
<gene>
    <name evidence="1" type="ORF">POPTR_005G232450</name>
</gene>